<protein>
    <submittedName>
        <fullName evidence="2">Uncharacterized protein</fullName>
    </submittedName>
</protein>
<keyword evidence="1" id="KW-0812">Transmembrane</keyword>
<evidence type="ECO:0000256" key="1">
    <source>
        <dbReference type="SAM" id="Phobius"/>
    </source>
</evidence>
<dbReference type="STRING" id="112413.SAMN05421854_101624"/>
<proteinExistence type="predicted"/>
<organism evidence="2 3">
    <name type="scientific">Amycolatopsis rubida</name>
    <dbReference type="NCBI Taxonomy" id="112413"/>
    <lineage>
        <taxon>Bacteria</taxon>
        <taxon>Bacillati</taxon>
        <taxon>Actinomycetota</taxon>
        <taxon>Actinomycetes</taxon>
        <taxon>Pseudonocardiales</taxon>
        <taxon>Pseudonocardiaceae</taxon>
        <taxon>Amycolatopsis</taxon>
    </lineage>
</organism>
<dbReference type="Proteomes" id="UP000199137">
    <property type="component" value="Unassembled WGS sequence"/>
</dbReference>
<evidence type="ECO:0000313" key="3">
    <source>
        <dbReference type="Proteomes" id="UP000199137"/>
    </source>
</evidence>
<accession>A0A1I5EFV5</accession>
<gene>
    <name evidence="2" type="ORF">SAMN05421854_101624</name>
</gene>
<evidence type="ECO:0000313" key="2">
    <source>
        <dbReference type="EMBL" id="SFO10243.1"/>
    </source>
</evidence>
<name>A0A1I5EFV5_9PSEU</name>
<keyword evidence="1" id="KW-0472">Membrane</keyword>
<keyword evidence="1" id="KW-1133">Transmembrane helix</keyword>
<dbReference type="AlphaFoldDB" id="A0A1I5EFV5"/>
<feature type="transmembrane region" description="Helical" evidence="1">
    <location>
        <begin position="32"/>
        <end position="53"/>
    </location>
</feature>
<sequence length="76" mass="8594">MITLKFLSAWLKLAAVAAVAFVIEVALISSLWLGLLVIVPTVLLFLGLSAAMWREWRSVRRGDGAYSYSYIRYEQE</sequence>
<reference evidence="2 3" key="1">
    <citation type="submission" date="2016-10" db="EMBL/GenBank/DDBJ databases">
        <authorList>
            <person name="de Groot N.N."/>
        </authorList>
    </citation>
    <scope>NUCLEOTIDE SEQUENCE [LARGE SCALE GENOMIC DNA]</scope>
    <source>
        <strain evidence="2 3">DSM 44637</strain>
    </source>
</reference>
<dbReference type="OrthoDB" id="3630364at2"/>
<dbReference type="EMBL" id="FOWC01000001">
    <property type="protein sequence ID" value="SFO10243.1"/>
    <property type="molecule type" value="Genomic_DNA"/>
</dbReference>
<dbReference type="RefSeq" id="WP_093572144.1">
    <property type="nucleotide sequence ID" value="NZ_FOWC01000001.1"/>
</dbReference>